<dbReference type="RefSeq" id="WP_185691225.1">
    <property type="nucleotide sequence ID" value="NZ_JACHVA010000020.1"/>
</dbReference>
<protein>
    <submittedName>
        <fullName evidence="1">Uncharacterized protein</fullName>
    </submittedName>
</protein>
<evidence type="ECO:0000313" key="2">
    <source>
        <dbReference type="EMBL" id="MBC2600635.1"/>
    </source>
</evidence>
<dbReference type="EMBL" id="JACHVA010000097">
    <property type="protein sequence ID" value="MBC2602517.1"/>
    <property type="molecule type" value="Genomic_DNA"/>
</dbReference>
<dbReference type="AlphaFoldDB" id="A0A7X1AUY0"/>
<accession>A0A7X1AUY0</accession>
<name>A0A7X1AUY0_9BACT</name>
<evidence type="ECO:0000313" key="5">
    <source>
        <dbReference type="Proteomes" id="UP000525652"/>
    </source>
</evidence>
<dbReference type="EMBL" id="JACHVA010000020">
    <property type="protein sequence ID" value="MBC2600476.1"/>
    <property type="molecule type" value="Genomic_DNA"/>
</dbReference>
<evidence type="ECO:0000313" key="1">
    <source>
        <dbReference type="EMBL" id="MBC2600476.1"/>
    </source>
</evidence>
<dbReference type="EMBL" id="JACHVA010000098">
    <property type="protein sequence ID" value="MBC2602518.1"/>
    <property type="molecule type" value="Genomic_DNA"/>
</dbReference>
<proteinExistence type="predicted"/>
<reference evidence="1 5" key="1">
    <citation type="submission" date="2020-07" db="EMBL/GenBank/DDBJ databases">
        <authorList>
            <person name="Feng X."/>
        </authorList>
    </citation>
    <scope>NUCLEOTIDE SEQUENCE [LARGE SCALE GENOMIC DNA]</scope>
    <source>
        <strain evidence="1 5">JCM14086</strain>
    </source>
</reference>
<gene>
    <name evidence="1" type="ORF">H5P30_01640</name>
    <name evidence="2" type="ORF">H5P30_02450</name>
    <name evidence="3" type="ORF">H5P30_12095</name>
    <name evidence="4" type="ORF">H5P30_12105</name>
</gene>
<evidence type="ECO:0000313" key="3">
    <source>
        <dbReference type="EMBL" id="MBC2602517.1"/>
    </source>
</evidence>
<keyword evidence="5" id="KW-1185">Reference proteome</keyword>
<sequence>MKFIALIVFLLPCVSFANEFLKLKKIEGLEENETIRFLADWRDTHPEKELFEVSKGFMIPKGPSYIDVIFNSMWDGKKARYSASMIRIPLKKKIYQGEMLSSEPERIDEVAFVYLKGSRASVNPSLTQKDCMVLRDELQKVREAEFEGTRIPFSLIQPLITEIYSPEAGLYIMKLGSAATYSSESYHLVVKAKEGETTAELRHRTNLAIP</sequence>
<organism evidence="1 5">
    <name type="scientific">Puniceicoccus vermicola</name>
    <dbReference type="NCBI Taxonomy" id="388746"/>
    <lineage>
        <taxon>Bacteria</taxon>
        <taxon>Pseudomonadati</taxon>
        <taxon>Verrucomicrobiota</taxon>
        <taxon>Opitutia</taxon>
        <taxon>Puniceicoccales</taxon>
        <taxon>Puniceicoccaceae</taxon>
        <taxon>Puniceicoccus</taxon>
    </lineage>
</organism>
<comment type="caution">
    <text evidence="1">The sequence shown here is derived from an EMBL/GenBank/DDBJ whole genome shotgun (WGS) entry which is preliminary data.</text>
</comment>
<evidence type="ECO:0000313" key="4">
    <source>
        <dbReference type="EMBL" id="MBC2602518.1"/>
    </source>
</evidence>
<dbReference type="Proteomes" id="UP000525652">
    <property type="component" value="Unassembled WGS sequence"/>
</dbReference>
<dbReference type="EMBL" id="JACHVA010000031">
    <property type="protein sequence ID" value="MBC2600635.1"/>
    <property type="molecule type" value="Genomic_DNA"/>
</dbReference>